<evidence type="ECO:0000313" key="2">
    <source>
        <dbReference type="EMBL" id="AEB15548.1"/>
    </source>
</evidence>
<evidence type="ECO:0000313" key="3">
    <source>
        <dbReference type="Proteomes" id="UP000006852"/>
    </source>
</evidence>
<accession>F2NYP9</accession>
<evidence type="ECO:0008006" key="4">
    <source>
        <dbReference type="Google" id="ProtNLM"/>
    </source>
</evidence>
<dbReference type="KEGG" id="tsu:Tresu_2691"/>
<dbReference type="RefSeq" id="WP_013702792.1">
    <property type="nucleotide sequence ID" value="NC_015386.1"/>
</dbReference>
<geneLocation type="plasmid" evidence="2 3">
    <name>pTRESU01</name>
</geneLocation>
<organism evidence="2 3">
    <name type="scientific">Treponema succinifaciens (strain ATCC 33096 / DSM 2489 / 6091)</name>
    <dbReference type="NCBI Taxonomy" id="869209"/>
    <lineage>
        <taxon>Bacteria</taxon>
        <taxon>Pseudomonadati</taxon>
        <taxon>Spirochaetota</taxon>
        <taxon>Spirochaetia</taxon>
        <taxon>Spirochaetales</taxon>
        <taxon>Treponemataceae</taxon>
        <taxon>Treponema</taxon>
    </lineage>
</organism>
<proteinExistence type="predicted"/>
<sequence length="209" mass="23770">MKKSFAAAFVMVLVSLTSCATAKGIFGRDYTVPVTESLETVQSRAETEISDGSYLRKFSTVDKMNRHHEVIFLDEQYISIDGEIYAFKFNNLMYYGLALNLGSDRTVTLDGTDKVLGIQGYATSVKNPELTIGFIFARKLFAQPGYSSMYEATRIGGVSFYAPNVDDGYVDDFGKWHRYTYFDYFDSIFKTTKQDVRTEMYQAIQLERS</sequence>
<evidence type="ECO:0000256" key="1">
    <source>
        <dbReference type="SAM" id="SignalP"/>
    </source>
</evidence>
<dbReference type="HOGENOM" id="CLU_1314919_0_0_12"/>
<dbReference type="OrthoDB" id="9995575at2"/>
<keyword evidence="2" id="KW-0614">Plasmid</keyword>
<name>F2NYP9_TRES6</name>
<feature type="chain" id="PRO_5003283041" description="Lipoprotein" evidence="1">
    <location>
        <begin position="23"/>
        <end position="209"/>
    </location>
</feature>
<gene>
    <name evidence="2" type="ordered locus">Tresu_2691</name>
</gene>
<dbReference type="GeneID" id="302999779"/>
<reference evidence="3" key="1">
    <citation type="submission" date="2011-04" db="EMBL/GenBank/DDBJ databases">
        <title>The complete genome of plasmid of Treponema succinifaciens DSM 2489.</title>
        <authorList>
            <person name="Lucas S."/>
            <person name="Copeland A."/>
            <person name="Lapidus A."/>
            <person name="Bruce D."/>
            <person name="Goodwin L."/>
            <person name="Pitluck S."/>
            <person name="Peters L."/>
            <person name="Kyrpides N."/>
            <person name="Mavromatis K."/>
            <person name="Ivanova N."/>
            <person name="Ovchinnikova G."/>
            <person name="Teshima H."/>
            <person name="Detter J.C."/>
            <person name="Tapia R."/>
            <person name="Han C."/>
            <person name="Land M."/>
            <person name="Hauser L."/>
            <person name="Markowitz V."/>
            <person name="Cheng J.-F."/>
            <person name="Hugenholtz P."/>
            <person name="Woyke T."/>
            <person name="Wu D."/>
            <person name="Gronow S."/>
            <person name="Wellnitz S."/>
            <person name="Brambilla E."/>
            <person name="Klenk H.-P."/>
            <person name="Eisen J.A."/>
        </authorList>
    </citation>
    <scope>NUCLEOTIDE SEQUENCE [LARGE SCALE GENOMIC DNA]</scope>
    <source>
        <strain evidence="3">ATCC 33096 / DSM 2489 / 6091</strain>
        <plasmid evidence="3">Plasmid pTRESU01</plasmid>
    </source>
</reference>
<protein>
    <recommendedName>
        <fullName evidence="4">Lipoprotein</fullName>
    </recommendedName>
</protein>
<dbReference type="EMBL" id="CP002632">
    <property type="protein sequence ID" value="AEB15548.1"/>
    <property type="molecule type" value="Genomic_DNA"/>
</dbReference>
<dbReference type="AlphaFoldDB" id="F2NYP9"/>
<dbReference type="Proteomes" id="UP000006852">
    <property type="component" value="Plasmid pTRESU01"/>
</dbReference>
<feature type="signal peptide" evidence="1">
    <location>
        <begin position="1"/>
        <end position="22"/>
    </location>
</feature>
<dbReference type="PROSITE" id="PS51257">
    <property type="entry name" value="PROKAR_LIPOPROTEIN"/>
    <property type="match status" value="1"/>
</dbReference>
<keyword evidence="1" id="KW-0732">Signal</keyword>
<keyword evidence="3" id="KW-1185">Reference proteome</keyword>